<protein>
    <recommendedName>
        <fullName evidence="9">Multidrug-efflux transporter</fullName>
    </recommendedName>
</protein>
<evidence type="ECO:0000256" key="2">
    <source>
        <dbReference type="ARBA" id="ARBA00022448"/>
    </source>
</evidence>
<feature type="transmembrane region" description="Helical" evidence="10">
    <location>
        <begin position="21"/>
        <end position="42"/>
    </location>
</feature>
<organism evidence="11 12">
    <name type="scientific">Pseudomonas fontis</name>
    <dbReference type="NCBI Taxonomy" id="2942633"/>
    <lineage>
        <taxon>Bacteria</taxon>
        <taxon>Pseudomonadati</taxon>
        <taxon>Pseudomonadota</taxon>
        <taxon>Gammaproteobacteria</taxon>
        <taxon>Pseudomonadales</taxon>
        <taxon>Pseudomonadaceae</taxon>
        <taxon>Pseudomonas</taxon>
    </lineage>
</organism>
<dbReference type="RefSeq" id="WP_273913292.1">
    <property type="nucleotide sequence ID" value="NZ_JAMDGX010000080.1"/>
</dbReference>
<dbReference type="NCBIfam" id="TIGR00797">
    <property type="entry name" value="matE"/>
    <property type="match status" value="1"/>
</dbReference>
<keyword evidence="12" id="KW-1185">Reference proteome</keyword>
<dbReference type="PIRSF" id="PIRSF006603">
    <property type="entry name" value="DinF"/>
    <property type="match status" value="1"/>
</dbReference>
<feature type="transmembrane region" description="Helical" evidence="10">
    <location>
        <begin position="286"/>
        <end position="309"/>
    </location>
</feature>
<name>A0ABT5NW30_9PSED</name>
<dbReference type="InterPro" id="IPR048279">
    <property type="entry name" value="MdtK-like"/>
</dbReference>
<feature type="transmembrane region" description="Helical" evidence="10">
    <location>
        <begin position="209"/>
        <end position="227"/>
    </location>
</feature>
<keyword evidence="8 10" id="KW-0472">Membrane</keyword>
<dbReference type="PANTHER" id="PTHR43298">
    <property type="entry name" value="MULTIDRUG RESISTANCE PROTEIN NORM-RELATED"/>
    <property type="match status" value="1"/>
</dbReference>
<dbReference type="CDD" id="cd13131">
    <property type="entry name" value="MATE_NorM_like"/>
    <property type="match status" value="1"/>
</dbReference>
<comment type="caution">
    <text evidence="11">The sequence shown here is derived from an EMBL/GenBank/DDBJ whole genome shotgun (WGS) entry which is preliminary data.</text>
</comment>
<feature type="transmembrane region" description="Helical" evidence="10">
    <location>
        <begin position="396"/>
        <end position="418"/>
    </location>
</feature>
<proteinExistence type="predicted"/>
<feature type="transmembrane region" description="Helical" evidence="10">
    <location>
        <begin position="102"/>
        <end position="120"/>
    </location>
</feature>
<dbReference type="InterPro" id="IPR050222">
    <property type="entry name" value="MATE_MdtK"/>
</dbReference>
<evidence type="ECO:0000256" key="10">
    <source>
        <dbReference type="SAM" id="Phobius"/>
    </source>
</evidence>
<evidence type="ECO:0000256" key="8">
    <source>
        <dbReference type="ARBA" id="ARBA00023136"/>
    </source>
</evidence>
<keyword evidence="4" id="KW-1003">Cell membrane</keyword>
<keyword evidence="3" id="KW-0050">Antiport</keyword>
<feature type="transmembrane region" description="Helical" evidence="10">
    <location>
        <begin position="169"/>
        <end position="189"/>
    </location>
</feature>
<evidence type="ECO:0000313" key="11">
    <source>
        <dbReference type="EMBL" id="MDD0992344.1"/>
    </source>
</evidence>
<keyword evidence="5 10" id="KW-0812">Transmembrane</keyword>
<dbReference type="PANTHER" id="PTHR43298:SF2">
    <property type="entry name" value="FMN_FAD EXPORTER YEEO-RELATED"/>
    <property type="match status" value="1"/>
</dbReference>
<gene>
    <name evidence="11" type="ORF">M5G11_17560</name>
</gene>
<feature type="transmembrane region" description="Helical" evidence="10">
    <location>
        <begin position="248"/>
        <end position="274"/>
    </location>
</feature>
<evidence type="ECO:0000256" key="3">
    <source>
        <dbReference type="ARBA" id="ARBA00022449"/>
    </source>
</evidence>
<dbReference type="EMBL" id="JAMDGY010000055">
    <property type="protein sequence ID" value="MDD0992344.1"/>
    <property type="molecule type" value="Genomic_DNA"/>
</dbReference>
<evidence type="ECO:0000256" key="1">
    <source>
        <dbReference type="ARBA" id="ARBA00004429"/>
    </source>
</evidence>
<evidence type="ECO:0000256" key="4">
    <source>
        <dbReference type="ARBA" id="ARBA00022475"/>
    </source>
</evidence>
<evidence type="ECO:0000256" key="7">
    <source>
        <dbReference type="ARBA" id="ARBA00023065"/>
    </source>
</evidence>
<evidence type="ECO:0000313" key="12">
    <source>
        <dbReference type="Proteomes" id="UP001148203"/>
    </source>
</evidence>
<comment type="subcellular location">
    <subcellularLocation>
        <location evidence="1">Cell inner membrane</location>
        <topology evidence="1">Multi-pass membrane protein</topology>
    </subcellularLocation>
</comment>
<evidence type="ECO:0000256" key="5">
    <source>
        <dbReference type="ARBA" id="ARBA00022692"/>
    </source>
</evidence>
<keyword evidence="7" id="KW-0406">Ion transport</keyword>
<dbReference type="Proteomes" id="UP001148203">
    <property type="component" value="Unassembled WGS sequence"/>
</dbReference>
<feature type="transmembrane region" description="Helical" evidence="10">
    <location>
        <begin position="62"/>
        <end position="81"/>
    </location>
</feature>
<keyword evidence="6 10" id="KW-1133">Transmembrane helix</keyword>
<feature type="transmembrane region" description="Helical" evidence="10">
    <location>
        <begin position="140"/>
        <end position="157"/>
    </location>
</feature>
<reference evidence="11 12" key="1">
    <citation type="submission" date="2022-05" db="EMBL/GenBank/DDBJ databases">
        <title>Novel Pseudomonas spp. Isolated from a Rainbow Trout Aquaculture Facility.</title>
        <authorList>
            <person name="Testerman T."/>
            <person name="Graf J."/>
        </authorList>
    </citation>
    <scope>NUCLEOTIDE SEQUENCE [LARGE SCALE GENOMIC DNA]</scope>
    <source>
        <strain evidence="11 12">ID681</strain>
    </source>
</reference>
<feature type="transmembrane region" description="Helical" evidence="10">
    <location>
        <begin position="321"/>
        <end position="346"/>
    </location>
</feature>
<evidence type="ECO:0000256" key="9">
    <source>
        <dbReference type="ARBA" id="ARBA00031636"/>
    </source>
</evidence>
<feature type="transmembrane region" description="Helical" evidence="10">
    <location>
        <begin position="358"/>
        <end position="376"/>
    </location>
</feature>
<accession>A0ABT5NW30</accession>
<sequence length="464" mass="49107">MTSETTLPVSRPARVRAEVRSLLHLATPIIIGQLATTAMGFVDAVMAGRVGPRDLAAVALGNSIWVPVYLLMSGILLATTPKVAQRFGAGQIKEIGPLVRQALWLALVVGLGASLMLLSAEPILHLMKVEPELIAPCMGYLHGIAFGLPAVALYYVLRCCSDAMGRTRPSMVIGLGGLMLNIPLNYIFIYGHLGLPAMGGVGCGWASGIVMWAMALGMAFWVGRAPAYRESQLFGNFEWPQWAVIKRLLSIGLPIGIAVFAESSIFAVIALLIGSLGATVVAGHQIALNVSSLVFMIPYSLGMAVTVRVGQAIGAGNPRQARFAAGVGMGTALAYACFSASLMLLLREPIATIYTTDTAVIQIASMLIVYSALFQFSDAIQVTAAGALRGYQDTRVTMILTLFAYWGIGLPVGYLLGLTDWLGTATGPSGLWQGLIVGLTCAALMLTVRLARSARKRIRQAARA</sequence>
<evidence type="ECO:0000256" key="6">
    <source>
        <dbReference type="ARBA" id="ARBA00022989"/>
    </source>
</evidence>
<dbReference type="Pfam" id="PF01554">
    <property type="entry name" value="MatE"/>
    <property type="match status" value="2"/>
</dbReference>
<dbReference type="InterPro" id="IPR002528">
    <property type="entry name" value="MATE_fam"/>
</dbReference>
<keyword evidence="2" id="KW-0813">Transport</keyword>
<feature type="transmembrane region" description="Helical" evidence="10">
    <location>
        <begin position="430"/>
        <end position="451"/>
    </location>
</feature>